<dbReference type="Proteomes" id="UP000050514">
    <property type="component" value="Unassembled WGS sequence"/>
</dbReference>
<accession>A0A0N8GMZ2</accession>
<dbReference type="STRING" id="360411.AC812_04840"/>
<keyword evidence="2" id="KW-1185">Reference proteome</keyword>
<organism evidence="1 2">
    <name type="scientific">Bellilinea caldifistulae</name>
    <dbReference type="NCBI Taxonomy" id="360411"/>
    <lineage>
        <taxon>Bacteria</taxon>
        <taxon>Bacillati</taxon>
        <taxon>Chloroflexota</taxon>
        <taxon>Anaerolineae</taxon>
        <taxon>Anaerolineales</taxon>
        <taxon>Anaerolineaceae</taxon>
        <taxon>Bellilinea</taxon>
    </lineage>
</organism>
<dbReference type="RefSeq" id="WP_061919767.1">
    <property type="nucleotide sequence ID" value="NZ_DF967971.1"/>
</dbReference>
<comment type="caution">
    <text evidence="1">The sequence shown here is derived from an EMBL/GenBank/DDBJ whole genome shotgun (WGS) entry which is preliminary data.</text>
</comment>
<dbReference type="EMBL" id="LGHJ01000011">
    <property type="protein sequence ID" value="KPL76650.1"/>
    <property type="molecule type" value="Genomic_DNA"/>
</dbReference>
<reference evidence="1 2" key="1">
    <citation type="submission" date="2015-07" db="EMBL/GenBank/DDBJ databases">
        <title>Draft genome of Bellilinea caldifistulae DSM 17877.</title>
        <authorList>
            <person name="Hemp J."/>
            <person name="Ward L.M."/>
            <person name="Pace L.A."/>
            <person name="Fischer W.W."/>
        </authorList>
    </citation>
    <scope>NUCLEOTIDE SEQUENCE [LARGE SCALE GENOMIC DNA]</scope>
    <source>
        <strain evidence="1 2">GOMI-1</strain>
    </source>
</reference>
<name>A0A0N8GMZ2_9CHLR</name>
<gene>
    <name evidence="1" type="ORF">AC812_04840</name>
</gene>
<evidence type="ECO:0000313" key="2">
    <source>
        <dbReference type="Proteomes" id="UP000050514"/>
    </source>
</evidence>
<evidence type="ECO:0000313" key="1">
    <source>
        <dbReference type="EMBL" id="KPL76650.1"/>
    </source>
</evidence>
<sequence>MERVRAIRIELWRRMETAVQILAEGVCLQVEVEQRLGIYGGSAKRLFDLLVEQNLAERLFFRSGQTKYAILRLTDSGVVFAAELGCPIRRSEWDILTQKHNAEEHANHAFAILLFAYHARRRGWRVEVCPAVDNPLVEPDVLVEKDGERIYVEVETLRHPRKRRDGADNTWVRKWINQYNFQRRVAVCTLTPKRMQGILRYLKPRFAGVATELTTLAKQPDSDLWLERWNRGQGLDKILVV</sequence>
<dbReference type="OrthoDB" id="155714at2"/>
<proteinExistence type="predicted"/>
<dbReference type="AlphaFoldDB" id="A0A0N8GMZ2"/>
<protein>
    <submittedName>
        <fullName evidence="1">Uncharacterized protein</fullName>
    </submittedName>
</protein>